<dbReference type="GO" id="GO:0000381">
    <property type="term" value="P:regulation of alternative mRNA splicing, via spliceosome"/>
    <property type="evidence" value="ECO:0007669"/>
    <property type="project" value="TreeGrafter"/>
</dbReference>
<dbReference type="InterPro" id="IPR022030">
    <property type="entry name" value="SF3A1_dom"/>
</dbReference>
<evidence type="ECO:0000256" key="4">
    <source>
        <dbReference type="ARBA" id="ARBA00022737"/>
    </source>
</evidence>
<comment type="subcellular location">
    <subcellularLocation>
        <location evidence="1">Nucleus</location>
    </subcellularLocation>
</comment>
<evidence type="ECO:0000256" key="6">
    <source>
        <dbReference type="ARBA" id="ARBA00023242"/>
    </source>
</evidence>
<protein>
    <recommendedName>
        <fullName evidence="8">SURP motif domain-containing protein</fullName>
    </recommendedName>
</protein>
<feature type="domain" description="SURP motif" evidence="8">
    <location>
        <begin position="27"/>
        <end position="68"/>
    </location>
</feature>
<dbReference type="Pfam" id="PF01805">
    <property type="entry name" value="Surp"/>
    <property type="match status" value="2"/>
</dbReference>
<dbReference type="InterPro" id="IPR045146">
    <property type="entry name" value="SF3A1"/>
</dbReference>
<dbReference type="OrthoDB" id="447637at2759"/>
<dbReference type="Gene3D" id="1.10.10.790">
    <property type="entry name" value="Surp module"/>
    <property type="match status" value="2"/>
</dbReference>
<dbReference type="FunFam" id="1.10.10.790:FF:000001">
    <property type="entry name" value="Splicing factor 3a, subunit 1"/>
    <property type="match status" value="1"/>
</dbReference>
<evidence type="ECO:0000256" key="5">
    <source>
        <dbReference type="ARBA" id="ARBA00023187"/>
    </source>
</evidence>
<dbReference type="EMBL" id="ML978712">
    <property type="protein sequence ID" value="KAF2090899.1"/>
    <property type="molecule type" value="Genomic_DNA"/>
</dbReference>
<proteinExistence type="predicted"/>
<evidence type="ECO:0000313" key="10">
    <source>
        <dbReference type="Proteomes" id="UP000799776"/>
    </source>
</evidence>
<keyword evidence="2" id="KW-0507">mRNA processing</keyword>
<reference evidence="9" key="1">
    <citation type="journal article" date="2020" name="Stud. Mycol.">
        <title>101 Dothideomycetes genomes: a test case for predicting lifestyles and emergence of pathogens.</title>
        <authorList>
            <person name="Haridas S."/>
            <person name="Albert R."/>
            <person name="Binder M."/>
            <person name="Bloem J."/>
            <person name="Labutti K."/>
            <person name="Salamov A."/>
            <person name="Andreopoulos B."/>
            <person name="Baker S."/>
            <person name="Barry K."/>
            <person name="Bills G."/>
            <person name="Bluhm B."/>
            <person name="Cannon C."/>
            <person name="Castanera R."/>
            <person name="Culley D."/>
            <person name="Daum C."/>
            <person name="Ezra D."/>
            <person name="Gonzalez J."/>
            <person name="Henrissat B."/>
            <person name="Kuo A."/>
            <person name="Liang C."/>
            <person name="Lipzen A."/>
            <person name="Lutzoni F."/>
            <person name="Magnuson J."/>
            <person name="Mondo S."/>
            <person name="Nolan M."/>
            <person name="Ohm R."/>
            <person name="Pangilinan J."/>
            <person name="Park H.-J."/>
            <person name="Ramirez L."/>
            <person name="Alfaro M."/>
            <person name="Sun H."/>
            <person name="Tritt A."/>
            <person name="Yoshinaga Y."/>
            <person name="Zwiers L.-H."/>
            <person name="Turgeon B."/>
            <person name="Goodwin S."/>
            <person name="Spatafora J."/>
            <person name="Crous P."/>
            <person name="Grigoriev I."/>
        </authorList>
    </citation>
    <scope>NUCLEOTIDE SEQUENCE</scope>
    <source>
        <strain evidence="9">CBS 121410</strain>
    </source>
</reference>
<accession>A0A9P4HZV8</accession>
<organism evidence="9 10">
    <name type="scientific">Saccharata proteae CBS 121410</name>
    <dbReference type="NCBI Taxonomy" id="1314787"/>
    <lineage>
        <taxon>Eukaryota</taxon>
        <taxon>Fungi</taxon>
        <taxon>Dikarya</taxon>
        <taxon>Ascomycota</taxon>
        <taxon>Pezizomycotina</taxon>
        <taxon>Dothideomycetes</taxon>
        <taxon>Dothideomycetes incertae sedis</taxon>
        <taxon>Botryosphaeriales</taxon>
        <taxon>Saccharataceae</taxon>
        <taxon>Saccharata</taxon>
    </lineage>
</organism>
<dbReference type="PANTHER" id="PTHR15316">
    <property type="entry name" value="SPLICEOSOME ASSOCIATED PROTEIN 114/SWAP SPLICING FACTOR-RELATED"/>
    <property type="match status" value="1"/>
</dbReference>
<feature type="compositionally biased region" description="Basic and acidic residues" evidence="7">
    <location>
        <begin position="88"/>
        <end position="100"/>
    </location>
</feature>
<dbReference type="PANTHER" id="PTHR15316:SF1">
    <property type="entry name" value="SPLICING FACTOR 3A SUBUNIT 1"/>
    <property type="match status" value="1"/>
</dbReference>
<gene>
    <name evidence="9" type="ORF">K490DRAFT_33829</name>
</gene>
<evidence type="ECO:0000256" key="2">
    <source>
        <dbReference type="ARBA" id="ARBA00022664"/>
    </source>
</evidence>
<keyword evidence="4" id="KW-0677">Repeat</keyword>
<dbReference type="FunFam" id="1.10.10.790:FF:000015">
    <property type="entry name" value="Splicing factor 3A subunit 1"/>
    <property type="match status" value="1"/>
</dbReference>
<keyword evidence="10" id="KW-1185">Reference proteome</keyword>
<comment type="caution">
    <text evidence="9">The sequence shown here is derived from an EMBL/GenBank/DDBJ whole genome shotgun (WGS) entry which is preliminary data.</text>
</comment>
<dbReference type="GO" id="GO:0045292">
    <property type="term" value="P:mRNA cis splicing, via spliceosome"/>
    <property type="evidence" value="ECO:0007669"/>
    <property type="project" value="InterPro"/>
</dbReference>
<dbReference type="PROSITE" id="PS50128">
    <property type="entry name" value="SURP"/>
    <property type="match status" value="2"/>
</dbReference>
<keyword evidence="3" id="KW-0747">Spliceosome</keyword>
<feature type="domain" description="SURP motif" evidence="8">
    <location>
        <begin position="123"/>
        <end position="165"/>
    </location>
</feature>
<name>A0A9P4HZV8_9PEZI</name>
<dbReference type="GO" id="GO:0003723">
    <property type="term" value="F:RNA binding"/>
    <property type="evidence" value="ECO:0007669"/>
    <property type="project" value="InterPro"/>
</dbReference>
<evidence type="ECO:0000256" key="1">
    <source>
        <dbReference type="ARBA" id="ARBA00004123"/>
    </source>
</evidence>
<dbReference type="Proteomes" id="UP000799776">
    <property type="component" value="Unassembled WGS sequence"/>
</dbReference>
<dbReference type="GO" id="GO:0071013">
    <property type="term" value="C:catalytic step 2 spliceosome"/>
    <property type="evidence" value="ECO:0007669"/>
    <property type="project" value="TreeGrafter"/>
</dbReference>
<dbReference type="Pfam" id="PF12230">
    <property type="entry name" value="PRP21_like_P"/>
    <property type="match status" value="1"/>
</dbReference>
<dbReference type="AlphaFoldDB" id="A0A9P4HZV8"/>
<keyword evidence="6" id="KW-0539">Nucleus</keyword>
<sequence length="508" mass="57726">MAPGLELDESLKPPAGVVLPPADFRNVIERTAGYVVRNGPAFEDRIRAKETGPKFSFLQAKDLYHPYYQWRMQEIREGRGGAIAAGRGGEEAPQPDKDAGPPEPPEYHFSARMPNISAQDLEVVQLTARFVAKNGHAWMVQLSQREAGNFQFDFLRPQHSLNQFFNRLVDQYKELLDPSSVAGGIPVEERLAQLELNVTDRFRVVDSARQRAEWLRFQESKKKKQENDAEAEKVAYAEIDWHDFTVVETITFTDEDEHGELLPPENLSNLQCQSLESKAVASHNMRIEEAMPTADDEPLFNQAAQSMHMPPPAPSAPQTKDDRDFGTHMQRRMPISAQEEEEEQRILERKEQKARAEQAQAAAKAGPGQMRIRNDYVPRAAAKRKNVQMALCPNCRQEIPYDELEQHMKVELLDPRWKEQKAKADARYATTNLSTSDVANNLKRLASARSDVFDGVTGQPISEEEQARRKKAATSYDGQPESRDSARIAQMHGMNIEEQIRQIHQKYK</sequence>
<dbReference type="SUPFAM" id="SSF109905">
    <property type="entry name" value="Surp module (SWAP domain)"/>
    <property type="match status" value="2"/>
</dbReference>
<evidence type="ECO:0000256" key="3">
    <source>
        <dbReference type="ARBA" id="ARBA00022728"/>
    </source>
</evidence>
<evidence type="ECO:0000259" key="8">
    <source>
        <dbReference type="PROSITE" id="PS50128"/>
    </source>
</evidence>
<dbReference type="GO" id="GO:0005686">
    <property type="term" value="C:U2 snRNP"/>
    <property type="evidence" value="ECO:0007669"/>
    <property type="project" value="TreeGrafter"/>
</dbReference>
<evidence type="ECO:0000313" key="9">
    <source>
        <dbReference type="EMBL" id="KAF2090899.1"/>
    </source>
</evidence>
<feature type="region of interest" description="Disordered" evidence="7">
    <location>
        <begin position="452"/>
        <end position="488"/>
    </location>
</feature>
<feature type="region of interest" description="Disordered" evidence="7">
    <location>
        <begin position="304"/>
        <end position="325"/>
    </location>
</feature>
<feature type="region of interest" description="Disordered" evidence="7">
    <location>
        <begin position="83"/>
        <end position="106"/>
    </location>
</feature>
<keyword evidence="5" id="KW-0508">mRNA splicing</keyword>
<dbReference type="SMART" id="SM00648">
    <property type="entry name" value="SWAP"/>
    <property type="match status" value="2"/>
</dbReference>
<dbReference type="InterPro" id="IPR000061">
    <property type="entry name" value="Surp"/>
</dbReference>
<evidence type="ECO:0000256" key="7">
    <source>
        <dbReference type="SAM" id="MobiDB-lite"/>
    </source>
</evidence>
<dbReference type="InterPro" id="IPR035967">
    <property type="entry name" value="SWAP/Surp_sf"/>
</dbReference>
<dbReference type="GO" id="GO:0071004">
    <property type="term" value="C:U2-type prespliceosome"/>
    <property type="evidence" value="ECO:0007669"/>
    <property type="project" value="TreeGrafter"/>
</dbReference>